<evidence type="ECO:0000313" key="1">
    <source>
        <dbReference type="EMBL" id="TKX19678.1"/>
    </source>
</evidence>
<protein>
    <recommendedName>
        <fullName evidence="3">F-box domain-containing protein</fullName>
    </recommendedName>
</protein>
<name>A0A4U7ANH7_9PEZI</name>
<comment type="caution">
    <text evidence="1">The sequence shown here is derived from an EMBL/GenBank/DDBJ whole genome shotgun (WGS) entry which is preliminary data.</text>
</comment>
<gene>
    <name evidence="1" type="ORF">C1H76_8124</name>
</gene>
<proteinExistence type="predicted"/>
<reference evidence="1 2" key="1">
    <citation type="submission" date="2018-02" db="EMBL/GenBank/DDBJ databases">
        <title>Draft genome sequences of Elsinoe sp., causing black scab on jojoba.</title>
        <authorList>
            <person name="Stodart B."/>
            <person name="Jeffress S."/>
            <person name="Ash G."/>
            <person name="Arun Chinnappa K."/>
        </authorList>
    </citation>
    <scope>NUCLEOTIDE SEQUENCE [LARGE SCALE GENOMIC DNA]</scope>
    <source>
        <strain evidence="1 2">Hillstone_2</strain>
    </source>
</reference>
<evidence type="ECO:0000313" key="2">
    <source>
        <dbReference type="Proteomes" id="UP000308133"/>
    </source>
</evidence>
<sequence>MPLIKDNPTPASQVLSNEYLLEKILIRVGVKDLVVNVNRACKAFRLTIENSTKIQKKLFLVPDLRPRSLEFPSCPLKANDRFADGTHDRCKLCRAAKKKSEAQGEEESIPSFPVYLCNPLISRQELAHILPRADYHISCTKLAVAILQDHADKKSTWKNMHLTQPPTRRVNLSCFGRAKKHSVQLEDDAGITLGAIVDAARKCYDRPGACDDASLPFKFGEEADGAWFVTPRHDELEDNDNEELHNGVMVYTAVVGEVAADFKNFYKGGKVLPGFKKGRSKHEIQQKVEGASEVTEQSATE</sequence>
<organism evidence="1 2">
    <name type="scientific">Elsinoe australis</name>
    <dbReference type="NCBI Taxonomy" id="40998"/>
    <lineage>
        <taxon>Eukaryota</taxon>
        <taxon>Fungi</taxon>
        <taxon>Dikarya</taxon>
        <taxon>Ascomycota</taxon>
        <taxon>Pezizomycotina</taxon>
        <taxon>Dothideomycetes</taxon>
        <taxon>Dothideomycetidae</taxon>
        <taxon>Myriangiales</taxon>
        <taxon>Elsinoaceae</taxon>
        <taxon>Elsinoe</taxon>
    </lineage>
</organism>
<accession>A0A4U7ANH7</accession>
<evidence type="ECO:0008006" key="3">
    <source>
        <dbReference type="Google" id="ProtNLM"/>
    </source>
</evidence>
<dbReference type="Proteomes" id="UP000308133">
    <property type="component" value="Unassembled WGS sequence"/>
</dbReference>
<dbReference type="AlphaFoldDB" id="A0A4U7ANH7"/>
<dbReference type="EMBL" id="PTQR01000107">
    <property type="protein sequence ID" value="TKX19678.1"/>
    <property type="molecule type" value="Genomic_DNA"/>
</dbReference>